<sequence length="474" mass="52346">MSDPDSYTVGWICALPIEFVAAQSLLDERHEPLASRSPGDINSYTLGSIGNHRVVIAINEYGTTEAASVARDMLGSFRNIRIGLMVGIGSGAPSRRNDIRLGDVVVGAGRDGNGGVLQYDFTRTIQDQAFQVTGVLNQPPAILSAAISNIRAQYETHGHQLEQTITSLIQRNPRLQKRYSRPPQDKDRLYQPSATHTPQGWLNCADCGDDPLRVHIRPPRQALDDDPAVHYGLIASANQPVRDAVTRDRLATRREVLCFDTEAAGLMSHFPCVVIRGICDYADTHSNDVWQGYAAMTAAAYAKDLLLRIPAERIEAENPVSLAPPPADGNNQPGATPQNRTRYWIIIEQDSLDVVTSDITRYEALREALSNWSLQELPLLQWTGGEESRSTYITVATNAETLLQRHGLKIRRDIDAWAYVQSAESVDALSPRDKALFLGMYAGYHFAGPYAAGWARAGRIISTMSWLMEYMAVE</sequence>
<dbReference type="InterPro" id="IPR000845">
    <property type="entry name" value="Nucleoside_phosphorylase_d"/>
</dbReference>
<dbReference type="STRING" id="452589.G9P103"/>
<evidence type="ECO:0000259" key="2">
    <source>
        <dbReference type="Pfam" id="PF01048"/>
    </source>
</evidence>
<organism evidence="3 4">
    <name type="scientific">Hypocrea atroviridis (strain ATCC 20476 / IMI 206040)</name>
    <name type="common">Trichoderma atroviride</name>
    <dbReference type="NCBI Taxonomy" id="452589"/>
    <lineage>
        <taxon>Eukaryota</taxon>
        <taxon>Fungi</taxon>
        <taxon>Dikarya</taxon>
        <taxon>Ascomycota</taxon>
        <taxon>Pezizomycotina</taxon>
        <taxon>Sordariomycetes</taxon>
        <taxon>Hypocreomycetidae</taxon>
        <taxon>Hypocreales</taxon>
        <taxon>Hypocreaceae</taxon>
        <taxon>Trichoderma</taxon>
    </lineage>
</organism>
<evidence type="ECO:0000313" key="3">
    <source>
        <dbReference type="EMBL" id="EHK43250.1"/>
    </source>
</evidence>
<dbReference type="Pfam" id="PF01048">
    <property type="entry name" value="PNP_UDP_1"/>
    <property type="match status" value="1"/>
</dbReference>
<feature type="region of interest" description="Disordered" evidence="1">
    <location>
        <begin position="173"/>
        <end position="195"/>
    </location>
</feature>
<dbReference type="KEGG" id="tatv:25782850"/>
<dbReference type="GO" id="GO:0003824">
    <property type="term" value="F:catalytic activity"/>
    <property type="evidence" value="ECO:0007669"/>
    <property type="project" value="InterPro"/>
</dbReference>
<dbReference type="InterPro" id="IPR035994">
    <property type="entry name" value="Nucleoside_phosphorylase_sf"/>
</dbReference>
<dbReference type="Gene3D" id="3.40.50.1580">
    <property type="entry name" value="Nucleoside phosphorylase domain"/>
    <property type="match status" value="1"/>
</dbReference>
<dbReference type="AlphaFoldDB" id="G9P103"/>
<dbReference type="OrthoDB" id="163438at2759"/>
<feature type="domain" description="Nucleoside phosphorylase" evidence="2">
    <location>
        <begin position="10"/>
        <end position="291"/>
    </location>
</feature>
<dbReference type="Proteomes" id="UP000005426">
    <property type="component" value="Unassembled WGS sequence"/>
</dbReference>
<dbReference type="PANTHER" id="PTHR46082:SF11">
    <property type="entry name" value="AAA+ ATPASE DOMAIN-CONTAINING PROTEIN-RELATED"/>
    <property type="match status" value="1"/>
</dbReference>
<proteinExistence type="predicted"/>
<keyword evidence="4" id="KW-1185">Reference proteome</keyword>
<dbReference type="GeneID" id="25782850"/>
<evidence type="ECO:0000313" key="4">
    <source>
        <dbReference type="Proteomes" id="UP000005426"/>
    </source>
</evidence>
<reference evidence="3 4" key="1">
    <citation type="journal article" date="2011" name="Genome Biol.">
        <title>Comparative genome sequence analysis underscores mycoparasitism as the ancestral life style of Trichoderma.</title>
        <authorList>
            <person name="Kubicek C.P."/>
            <person name="Herrera-Estrella A."/>
            <person name="Seidl-Seiboth V."/>
            <person name="Martinez D.A."/>
            <person name="Druzhinina I.S."/>
            <person name="Thon M."/>
            <person name="Zeilinger S."/>
            <person name="Casas-Flores S."/>
            <person name="Horwitz B.A."/>
            <person name="Mukherjee P.K."/>
            <person name="Mukherjee M."/>
            <person name="Kredics L."/>
            <person name="Alcaraz L.D."/>
            <person name="Aerts A."/>
            <person name="Antal Z."/>
            <person name="Atanasova L."/>
            <person name="Cervantes-Badillo M.G."/>
            <person name="Challacombe J."/>
            <person name="Chertkov O."/>
            <person name="McCluskey K."/>
            <person name="Coulpier F."/>
            <person name="Deshpande N."/>
            <person name="von Doehren H."/>
            <person name="Ebbole D.J."/>
            <person name="Esquivel-Naranjo E.U."/>
            <person name="Fekete E."/>
            <person name="Flipphi M."/>
            <person name="Glaser F."/>
            <person name="Gomez-Rodriguez E.Y."/>
            <person name="Gruber S."/>
            <person name="Han C."/>
            <person name="Henrissat B."/>
            <person name="Hermosa R."/>
            <person name="Hernandez-Onate M."/>
            <person name="Karaffa L."/>
            <person name="Kosti I."/>
            <person name="Le Crom S."/>
            <person name="Lindquist E."/>
            <person name="Lucas S."/>
            <person name="Luebeck M."/>
            <person name="Luebeck P.S."/>
            <person name="Margeot A."/>
            <person name="Metz B."/>
            <person name="Misra M."/>
            <person name="Nevalainen H."/>
            <person name="Omann M."/>
            <person name="Packer N."/>
            <person name="Perrone G."/>
            <person name="Uresti-Rivera E.E."/>
            <person name="Salamov A."/>
            <person name="Schmoll M."/>
            <person name="Seiboth B."/>
            <person name="Shapiro H."/>
            <person name="Sukno S."/>
            <person name="Tamayo-Ramos J.A."/>
            <person name="Tisch D."/>
            <person name="Wiest A."/>
            <person name="Wilkinson H.H."/>
            <person name="Zhang M."/>
            <person name="Coutinho P.M."/>
            <person name="Kenerley C.M."/>
            <person name="Monte E."/>
            <person name="Baker S.E."/>
            <person name="Grigoriev I.V."/>
        </authorList>
    </citation>
    <scope>NUCLEOTIDE SEQUENCE [LARGE SCALE GENOMIC DNA]</scope>
    <source>
        <strain evidence="4">ATCC 20476 / IMI 206040</strain>
    </source>
</reference>
<accession>G9P103</accession>
<protein>
    <recommendedName>
        <fullName evidence="2">Nucleoside phosphorylase domain-containing protein</fullName>
    </recommendedName>
</protein>
<dbReference type="InterPro" id="IPR053137">
    <property type="entry name" value="NLR-like"/>
</dbReference>
<dbReference type="SUPFAM" id="SSF53167">
    <property type="entry name" value="Purine and uridine phosphorylases"/>
    <property type="match status" value="1"/>
</dbReference>
<dbReference type="OMA" id="WIERTEE"/>
<name>G9P103_HYPAI</name>
<dbReference type="PANTHER" id="PTHR46082">
    <property type="entry name" value="ATP/GTP-BINDING PROTEIN-RELATED"/>
    <property type="match status" value="1"/>
</dbReference>
<dbReference type="EMBL" id="ABDG02000026">
    <property type="protein sequence ID" value="EHK43250.1"/>
    <property type="molecule type" value="Genomic_DNA"/>
</dbReference>
<dbReference type="HOGENOM" id="CLU_576267_0_0_1"/>
<evidence type="ECO:0000256" key="1">
    <source>
        <dbReference type="SAM" id="MobiDB-lite"/>
    </source>
</evidence>
<dbReference type="GO" id="GO:0009116">
    <property type="term" value="P:nucleoside metabolic process"/>
    <property type="evidence" value="ECO:0007669"/>
    <property type="project" value="InterPro"/>
</dbReference>
<comment type="caution">
    <text evidence="3">The sequence shown here is derived from an EMBL/GenBank/DDBJ whole genome shotgun (WGS) entry which is preliminary data.</text>
</comment>
<gene>
    <name evidence="3" type="ORF">TRIATDRAFT_310795</name>
</gene>